<sequence length="105" mass="10283">MSDTKNSGDKTLSVSGKTLSLKRPVEQGVVRQSFSHGRSKAVVVEKVKRRVIGPGDKSEAAHAAAPKPAPAPAAAPAARPAAPAPAPAAAPAPTPAPVAAAPAAA</sequence>
<comment type="caution">
    <text evidence="3">The sequence shown here is derived from an EMBL/GenBank/DDBJ whole genome shotgun (WGS) entry which is preliminary data.</text>
</comment>
<evidence type="ECO:0000259" key="2">
    <source>
        <dbReference type="Pfam" id="PF08364"/>
    </source>
</evidence>
<dbReference type="GO" id="GO:0003743">
    <property type="term" value="F:translation initiation factor activity"/>
    <property type="evidence" value="ECO:0007669"/>
    <property type="project" value="UniProtKB-KW"/>
</dbReference>
<accession>A0ABT1LCY6</accession>
<proteinExistence type="predicted"/>
<dbReference type="Proteomes" id="UP001205890">
    <property type="component" value="Unassembled WGS sequence"/>
</dbReference>
<keyword evidence="4" id="KW-1185">Reference proteome</keyword>
<feature type="non-terminal residue" evidence="3">
    <location>
        <position position="105"/>
    </location>
</feature>
<name>A0ABT1LCY6_9HYPH</name>
<dbReference type="Pfam" id="PF08364">
    <property type="entry name" value="IF2_assoc"/>
    <property type="match status" value="1"/>
</dbReference>
<keyword evidence="3" id="KW-0648">Protein biosynthesis</keyword>
<keyword evidence="3" id="KW-0396">Initiation factor</keyword>
<reference evidence="3 4" key="1">
    <citation type="submission" date="2022-07" db="EMBL/GenBank/DDBJ databases">
        <authorList>
            <person name="Li W.-J."/>
            <person name="Deng Q.-Q."/>
        </authorList>
    </citation>
    <scope>NUCLEOTIDE SEQUENCE [LARGE SCALE GENOMIC DNA]</scope>
    <source>
        <strain evidence="3 4">SYSU M60028</strain>
    </source>
</reference>
<feature type="region of interest" description="Disordered" evidence="1">
    <location>
        <begin position="49"/>
        <end position="105"/>
    </location>
</feature>
<feature type="compositionally biased region" description="Pro residues" evidence="1">
    <location>
        <begin position="82"/>
        <end position="96"/>
    </location>
</feature>
<dbReference type="EMBL" id="JANCLU010000007">
    <property type="protein sequence ID" value="MCP8938585.1"/>
    <property type="molecule type" value="Genomic_DNA"/>
</dbReference>
<evidence type="ECO:0000313" key="4">
    <source>
        <dbReference type="Proteomes" id="UP001205890"/>
    </source>
</evidence>
<evidence type="ECO:0000256" key="1">
    <source>
        <dbReference type="SAM" id="MobiDB-lite"/>
    </source>
</evidence>
<organism evidence="3 4">
    <name type="scientific">Alsobacter ponti</name>
    <dbReference type="NCBI Taxonomy" id="2962936"/>
    <lineage>
        <taxon>Bacteria</taxon>
        <taxon>Pseudomonadati</taxon>
        <taxon>Pseudomonadota</taxon>
        <taxon>Alphaproteobacteria</taxon>
        <taxon>Hyphomicrobiales</taxon>
        <taxon>Alsobacteraceae</taxon>
        <taxon>Alsobacter</taxon>
    </lineage>
</organism>
<dbReference type="InterPro" id="IPR013575">
    <property type="entry name" value="IF2_assoc_dom_bac"/>
</dbReference>
<protein>
    <submittedName>
        <fullName evidence="3">Translation initiation factor IF-2 associated domain-containing protein</fullName>
    </submittedName>
</protein>
<feature type="domain" description="Initiation factor 2 associated" evidence="2">
    <location>
        <begin position="17"/>
        <end position="52"/>
    </location>
</feature>
<evidence type="ECO:0000313" key="3">
    <source>
        <dbReference type="EMBL" id="MCP8938585.1"/>
    </source>
</evidence>
<dbReference type="RefSeq" id="WP_254740674.1">
    <property type="nucleotide sequence ID" value="NZ_JANCLU010000007.1"/>
</dbReference>
<gene>
    <name evidence="3" type="ORF">NK718_08675</name>
</gene>